<evidence type="ECO:0000256" key="1">
    <source>
        <dbReference type="SAM" id="MobiDB-lite"/>
    </source>
</evidence>
<organism evidence="3 4">
    <name type="scientific">Bathycoccus prasinos</name>
    <dbReference type="NCBI Taxonomy" id="41875"/>
    <lineage>
        <taxon>Eukaryota</taxon>
        <taxon>Viridiplantae</taxon>
        <taxon>Chlorophyta</taxon>
        <taxon>Mamiellophyceae</taxon>
        <taxon>Mamiellales</taxon>
        <taxon>Bathycoccaceae</taxon>
        <taxon>Bathycoccus</taxon>
    </lineage>
</organism>
<feature type="transmembrane region" description="Helical" evidence="2">
    <location>
        <begin position="320"/>
        <end position="341"/>
    </location>
</feature>
<feature type="transmembrane region" description="Helical" evidence="2">
    <location>
        <begin position="432"/>
        <end position="451"/>
    </location>
</feature>
<dbReference type="Pfam" id="PF10693">
    <property type="entry name" value="DUF2499"/>
    <property type="match status" value="1"/>
</dbReference>
<feature type="transmembrane region" description="Helical" evidence="2">
    <location>
        <begin position="117"/>
        <end position="135"/>
    </location>
</feature>
<dbReference type="Proteomes" id="UP000198341">
    <property type="component" value="Chromosome 14"/>
</dbReference>
<dbReference type="EMBL" id="FO082265">
    <property type="protein sequence ID" value="CCO19693.1"/>
    <property type="molecule type" value="Genomic_DNA"/>
</dbReference>
<dbReference type="KEGG" id="bpg:Bathy14g00010"/>
<feature type="transmembrane region" description="Helical" evidence="2">
    <location>
        <begin position="207"/>
        <end position="226"/>
    </location>
</feature>
<evidence type="ECO:0000313" key="3">
    <source>
        <dbReference type="EMBL" id="CCO19693.1"/>
    </source>
</evidence>
<keyword evidence="2" id="KW-0472">Membrane</keyword>
<dbReference type="PANTHER" id="PTHR33833:SF3">
    <property type="entry name" value="YCF49-LIKE PROTEIN"/>
    <property type="match status" value="1"/>
</dbReference>
<keyword evidence="2" id="KW-0812">Transmembrane</keyword>
<dbReference type="RefSeq" id="XP_007509236.1">
    <property type="nucleotide sequence ID" value="XM_007509174.1"/>
</dbReference>
<feature type="transmembrane region" description="Helical" evidence="2">
    <location>
        <begin position="289"/>
        <end position="308"/>
    </location>
</feature>
<sequence>MNKESRTRRRRARTIMVSSSLSSSFSVDDGFNKTMKRRSRRRKKSTQLQSMISPIIITTTSTTTTNSLDPIISMLQNAILDERSTAIAIASPLFALSVVPYLLFLKNLWRAETATSEQRYAFATLLVFVLISIPAEVYTKERYDTVLSNIDSLHFLIQSAISLTNLRILLAFRDDFDLTTSTSSSTTTTTTTTTTQLTAADIGRPGAAVEAVAGVILLSTGILMALDDRLIDLSSIDFQATSETSVKFMGSVTLTIQNWRDYAQEFDSSFTSLLNVQAPPSNALSVPTWGVHVFSLVEWLVAMGFVWDYGTRTQHRGWKLLTLAMLPLHASGICAVTQHFFNNDPSLEWLVALQGAFTMGGNISLLYAAKVLANEEPRLDVLLSTKEEEDDDKENGETTETRKEKAQIEIWDVERLGLLFEKDDEFAFSFKIALVSVGIAAFVRGASLVFSPEFDYNSLSSSSSSNHHDELNAYALLFVFIPLLINYVKWHLRFRAEEEESARLRIGGGRR</sequence>
<dbReference type="PANTHER" id="PTHR33833">
    <property type="entry name" value="NUCLEOLAR-LIKE PROTEIN-RELATED"/>
    <property type="match status" value="1"/>
</dbReference>
<name>K8FCN7_9CHLO</name>
<accession>K8FCN7</accession>
<keyword evidence="4" id="KW-1185">Reference proteome</keyword>
<dbReference type="OrthoDB" id="495741at2759"/>
<feature type="transmembrane region" description="Helical" evidence="2">
    <location>
        <begin position="471"/>
        <end position="488"/>
    </location>
</feature>
<reference evidence="3 4" key="1">
    <citation type="submission" date="2011-10" db="EMBL/GenBank/DDBJ databases">
        <authorList>
            <person name="Genoscope - CEA"/>
        </authorList>
    </citation>
    <scope>NUCLEOTIDE SEQUENCE [LARGE SCALE GENOMIC DNA]</scope>
    <source>
        <strain evidence="3 4">RCC 1105</strain>
    </source>
</reference>
<dbReference type="eggNOG" id="ENOG502RZEV">
    <property type="taxonomic scope" value="Eukaryota"/>
</dbReference>
<feature type="region of interest" description="Disordered" evidence="1">
    <location>
        <begin position="384"/>
        <end position="403"/>
    </location>
</feature>
<keyword evidence="2" id="KW-1133">Transmembrane helix</keyword>
<evidence type="ECO:0000256" key="2">
    <source>
        <dbReference type="SAM" id="Phobius"/>
    </source>
</evidence>
<protein>
    <submittedName>
        <fullName evidence="3">Uncharacterized protein</fullName>
    </submittedName>
</protein>
<feature type="region of interest" description="Disordered" evidence="1">
    <location>
        <begin position="23"/>
        <end position="48"/>
    </location>
</feature>
<dbReference type="AlphaFoldDB" id="K8FCN7"/>
<feature type="transmembrane region" description="Helical" evidence="2">
    <location>
        <begin position="85"/>
        <end position="105"/>
    </location>
</feature>
<feature type="compositionally biased region" description="Basic residues" evidence="1">
    <location>
        <begin position="34"/>
        <end position="45"/>
    </location>
</feature>
<feature type="transmembrane region" description="Helical" evidence="2">
    <location>
        <begin position="347"/>
        <end position="369"/>
    </location>
</feature>
<dbReference type="Pfam" id="PF12159">
    <property type="entry name" value="DUF3593"/>
    <property type="match status" value="1"/>
</dbReference>
<dbReference type="InterPro" id="IPR019634">
    <property type="entry name" value="Uncharacterised_Ycf49"/>
</dbReference>
<dbReference type="GeneID" id="19011689"/>
<proteinExistence type="predicted"/>
<dbReference type="InterPro" id="IPR021995">
    <property type="entry name" value="DUF3593"/>
</dbReference>
<gene>
    <name evidence="3" type="ordered locus">Bathy14g00010</name>
</gene>
<evidence type="ECO:0000313" key="4">
    <source>
        <dbReference type="Proteomes" id="UP000198341"/>
    </source>
</evidence>